<evidence type="ECO:0008006" key="4">
    <source>
        <dbReference type="Google" id="ProtNLM"/>
    </source>
</evidence>
<feature type="transmembrane region" description="Helical" evidence="1">
    <location>
        <begin position="65"/>
        <end position="83"/>
    </location>
</feature>
<evidence type="ECO:0000256" key="1">
    <source>
        <dbReference type="SAM" id="Phobius"/>
    </source>
</evidence>
<feature type="transmembrane region" description="Helical" evidence="1">
    <location>
        <begin position="159"/>
        <end position="176"/>
    </location>
</feature>
<feature type="transmembrane region" description="Helical" evidence="1">
    <location>
        <begin position="12"/>
        <end position="34"/>
    </location>
</feature>
<sequence>MGDDDTGIEMAGMLVGAVLMAISLPLAFISFHYAPPGGSGVVDGHKIQAFTETISTWRFAHVATWSHILPFFLFVFIRLAAMLAEADAARIGGGVLHAILHITFLVGCVLFIGLAVQFGHTTMPSNGQQGLLPALHGSPYKVSTGEVQSTPYLTSSLGLGWWLMTAGILIGALSMWRTLLVSLGALIAALIVFGIVDLIFHTGIDSGILRWIDRL</sequence>
<feature type="transmembrane region" description="Helical" evidence="1">
    <location>
        <begin position="95"/>
        <end position="116"/>
    </location>
</feature>
<keyword evidence="3" id="KW-1185">Reference proteome</keyword>
<dbReference type="EMBL" id="BAAAQN010000037">
    <property type="protein sequence ID" value="GAA2044564.1"/>
    <property type="molecule type" value="Genomic_DNA"/>
</dbReference>
<evidence type="ECO:0000313" key="2">
    <source>
        <dbReference type="EMBL" id="GAA2044564.1"/>
    </source>
</evidence>
<gene>
    <name evidence="2" type="ORF">GCM10009839_55350</name>
</gene>
<reference evidence="3" key="1">
    <citation type="journal article" date="2019" name="Int. J. Syst. Evol. Microbiol.">
        <title>The Global Catalogue of Microorganisms (GCM) 10K type strain sequencing project: providing services to taxonomists for standard genome sequencing and annotation.</title>
        <authorList>
            <consortium name="The Broad Institute Genomics Platform"/>
            <consortium name="The Broad Institute Genome Sequencing Center for Infectious Disease"/>
            <person name="Wu L."/>
            <person name="Ma J."/>
        </authorList>
    </citation>
    <scope>NUCLEOTIDE SEQUENCE [LARGE SCALE GENOMIC DNA]</scope>
    <source>
        <strain evidence="3">JCM 16014</strain>
    </source>
</reference>
<evidence type="ECO:0000313" key="3">
    <source>
        <dbReference type="Proteomes" id="UP001500751"/>
    </source>
</evidence>
<dbReference type="RefSeq" id="WP_344668589.1">
    <property type="nucleotide sequence ID" value="NZ_BAAAQN010000037.1"/>
</dbReference>
<name>A0ABP5GDL0_9ACTN</name>
<keyword evidence="1" id="KW-0472">Membrane</keyword>
<feature type="transmembrane region" description="Helical" evidence="1">
    <location>
        <begin position="183"/>
        <end position="204"/>
    </location>
</feature>
<keyword evidence="1" id="KW-1133">Transmembrane helix</keyword>
<accession>A0ABP5GDL0</accession>
<organism evidence="2 3">
    <name type="scientific">Catenulispora yoronensis</name>
    <dbReference type="NCBI Taxonomy" id="450799"/>
    <lineage>
        <taxon>Bacteria</taxon>
        <taxon>Bacillati</taxon>
        <taxon>Actinomycetota</taxon>
        <taxon>Actinomycetes</taxon>
        <taxon>Catenulisporales</taxon>
        <taxon>Catenulisporaceae</taxon>
        <taxon>Catenulispora</taxon>
    </lineage>
</organism>
<protein>
    <recommendedName>
        <fullName evidence="4">DUF1648 domain-containing protein</fullName>
    </recommendedName>
</protein>
<comment type="caution">
    <text evidence="2">The sequence shown here is derived from an EMBL/GenBank/DDBJ whole genome shotgun (WGS) entry which is preliminary data.</text>
</comment>
<dbReference type="Proteomes" id="UP001500751">
    <property type="component" value="Unassembled WGS sequence"/>
</dbReference>
<keyword evidence="1" id="KW-0812">Transmembrane</keyword>
<proteinExistence type="predicted"/>